<name>A0ACC6UZE1_9CREN</name>
<accession>A0ACC6UZE1</accession>
<evidence type="ECO:0000313" key="1">
    <source>
        <dbReference type="EMBL" id="MFB6489958.1"/>
    </source>
</evidence>
<sequence>MDLALYAKRRRALEFARAAAELNLPYVLDVSDEAFDKSPYIHAVELEQDLPFPPAALVFPKAPPEGLYKYIYIADLLGVEAIVLPPPNGLEELAKLYDEARQYDIYIQWAYGEPPLAKPSDVEAIAEKIRPRAAKIAYDVVKAKSMHEILHDIVRMQGYIATIYLSNKRGSRSPRLPPFDPSGAINYVDVVQAVLLLRWDGRYVFRVSPQYLGGLKAQISIFNEVVETFRNTGKASKKVQRMLARVFDEIFAESGITEDKSNP</sequence>
<proteinExistence type="predicted"/>
<comment type="caution">
    <text evidence="1">The sequence shown here is derived from an EMBL/GenBank/DDBJ whole genome shotgun (WGS) entry which is preliminary data.</text>
</comment>
<protein>
    <submittedName>
        <fullName evidence="1">Uncharacterized protein</fullName>
    </submittedName>
</protein>
<organism evidence="1 2">
    <name type="scientific">Thermoproteus sp. AZ2</name>
    <dbReference type="NCBI Taxonomy" id="1609232"/>
    <lineage>
        <taxon>Archaea</taxon>
        <taxon>Thermoproteota</taxon>
        <taxon>Thermoprotei</taxon>
        <taxon>Thermoproteales</taxon>
        <taxon>Thermoproteaceae</taxon>
        <taxon>Thermoproteus</taxon>
    </lineage>
</organism>
<evidence type="ECO:0000313" key="2">
    <source>
        <dbReference type="Proteomes" id="UP000033636"/>
    </source>
</evidence>
<dbReference type="EMBL" id="JZWT02000003">
    <property type="protein sequence ID" value="MFB6489958.1"/>
    <property type="molecule type" value="Genomic_DNA"/>
</dbReference>
<reference evidence="1" key="1">
    <citation type="submission" date="2024-07" db="EMBL/GenBank/DDBJ databases">
        <title>Metagenome and Metagenome-Assembled Genomes of Archaea from a hot spring from the geothermal field of Los Azufres, Mexico.</title>
        <authorList>
            <person name="Marin-Paredes R."/>
            <person name="Martinez-Romero E."/>
            <person name="Servin-Garciduenas L.E."/>
        </authorList>
    </citation>
    <scope>NUCLEOTIDE SEQUENCE</scope>
</reference>
<dbReference type="Proteomes" id="UP000033636">
    <property type="component" value="Unassembled WGS sequence"/>
</dbReference>
<gene>
    <name evidence="1" type="ORF">TU35_001720</name>
</gene>